<protein>
    <submittedName>
        <fullName evidence="1">Tryptophan--tRNA ligase</fullName>
    </submittedName>
</protein>
<name>A0A955LAG2_9BACT</name>
<accession>A0A955LAG2</accession>
<proteinExistence type="predicted"/>
<dbReference type="SUPFAM" id="SSF52374">
    <property type="entry name" value="Nucleotidylyl transferase"/>
    <property type="match status" value="1"/>
</dbReference>
<dbReference type="EMBL" id="JAGQLF010000038">
    <property type="protein sequence ID" value="MCA9387038.1"/>
    <property type="molecule type" value="Genomic_DNA"/>
</dbReference>
<evidence type="ECO:0000313" key="1">
    <source>
        <dbReference type="EMBL" id="MCA9387038.1"/>
    </source>
</evidence>
<keyword evidence="1" id="KW-0436">Ligase</keyword>
<dbReference type="Proteomes" id="UP000714915">
    <property type="component" value="Unassembled WGS sequence"/>
</dbReference>
<reference evidence="1" key="2">
    <citation type="journal article" date="2021" name="Microbiome">
        <title>Successional dynamics and alternative stable states in a saline activated sludge microbial community over 9 years.</title>
        <authorList>
            <person name="Wang Y."/>
            <person name="Ye J."/>
            <person name="Ju F."/>
            <person name="Liu L."/>
            <person name="Boyd J.A."/>
            <person name="Deng Y."/>
            <person name="Parks D.H."/>
            <person name="Jiang X."/>
            <person name="Yin X."/>
            <person name="Woodcroft B.J."/>
            <person name="Tyson G.W."/>
            <person name="Hugenholtz P."/>
            <person name="Polz M.F."/>
            <person name="Zhang T."/>
        </authorList>
    </citation>
    <scope>NUCLEOTIDE SEQUENCE</scope>
    <source>
        <strain evidence="1">HKST-UBA09</strain>
    </source>
</reference>
<reference evidence="1" key="1">
    <citation type="submission" date="2020-04" db="EMBL/GenBank/DDBJ databases">
        <authorList>
            <person name="Zhang T."/>
        </authorList>
    </citation>
    <scope>NUCLEOTIDE SEQUENCE</scope>
    <source>
        <strain evidence="1">HKST-UBA09</strain>
    </source>
</reference>
<gene>
    <name evidence="1" type="ORF">KC669_03315</name>
</gene>
<sequence length="91" mass="10685">NPVFIYHDMFNNNKEEIADLKERYEAGKVGDVEVKDKLAVAINKFLDPIREKRKEYPMDKVEEIVMEGTKKAQAITKETMKMVKESMKIDY</sequence>
<comment type="caution">
    <text evidence="1">The sequence shown here is derived from an EMBL/GenBank/DDBJ whole genome shotgun (WGS) entry which is preliminary data.</text>
</comment>
<dbReference type="AlphaFoldDB" id="A0A955LAG2"/>
<dbReference type="Gene3D" id="1.10.240.10">
    <property type="entry name" value="Tyrosyl-Transfer RNA Synthetase"/>
    <property type="match status" value="1"/>
</dbReference>
<evidence type="ECO:0000313" key="2">
    <source>
        <dbReference type="Proteomes" id="UP000714915"/>
    </source>
</evidence>
<dbReference type="GO" id="GO:0016874">
    <property type="term" value="F:ligase activity"/>
    <property type="evidence" value="ECO:0007669"/>
    <property type="project" value="UniProtKB-KW"/>
</dbReference>
<feature type="non-terminal residue" evidence="1">
    <location>
        <position position="1"/>
    </location>
</feature>
<organism evidence="1 2">
    <name type="scientific">Candidatus Dojkabacteria bacterium</name>
    <dbReference type="NCBI Taxonomy" id="2099670"/>
    <lineage>
        <taxon>Bacteria</taxon>
        <taxon>Candidatus Dojkabacteria</taxon>
    </lineage>
</organism>